<feature type="active site" description="Nucleophile" evidence="4">
    <location>
        <position position="278"/>
    </location>
</feature>
<comment type="similarity">
    <text evidence="1 4">Belongs to the glycosyl hydrolase 26 family.</text>
</comment>
<dbReference type="RefSeq" id="WP_211469282.1">
    <property type="nucleotide sequence ID" value="NZ_JAGSXH010000064.1"/>
</dbReference>
<dbReference type="AlphaFoldDB" id="A0A8J7WM67"/>
<reference evidence="8" key="1">
    <citation type="submission" date="2021-04" db="EMBL/GenBank/DDBJ databases">
        <title>Genome based classification of Actinospica acidithermotolerans sp. nov., an actinobacterium isolated from an Indonesian hot spring.</title>
        <authorList>
            <person name="Kusuma A.B."/>
            <person name="Putra K.E."/>
            <person name="Nafisah S."/>
            <person name="Loh J."/>
            <person name="Nouioui I."/>
            <person name="Goodfellow M."/>
        </authorList>
    </citation>
    <scope>NUCLEOTIDE SEQUENCE</scope>
    <source>
        <strain evidence="8">DSM 45618</strain>
    </source>
</reference>
<dbReference type="PANTHER" id="PTHR40079:SF4">
    <property type="entry name" value="GH26 DOMAIN-CONTAINING PROTEIN-RELATED"/>
    <property type="match status" value="1"/>
</dbReference>
<feature type="compositionally biased region" description="Low complexity" evidence="5">
    <location>
        <begin position="47"/>
        <end position="57"/>
    </location>
</feature>
<dbReference type="Proteomes" id="UP000677913">
    <property type="component" value="Unassembled WGS sequence"/>
</dbReference>
<evidence type="ECO:0000256" key="3">
    <source>
        <dbReference type="ARBA" id="ARBA00023295"/>
    </source>
</evidence>
<feature type="chain" id="PRO_5039125699" description="GH26 domain-containing protein" evidence="6">
    <location>
        <begin position="23"/>
        <end position="347"/>
    </location>
</feature>
<sequence>MTGRRRLVAPLLALALAAGALSGCSVVHDAAVWKTPSPGAGAGGATASGSGTSAQPSPSAPPYDVRPLVNPPRKYLGVEMPGAPDSIAPVQQFASWVGKKPNILGQYVGWNSGLDVQAVKNAWSYGALYFQVWEPFNITTQQIADGASDDYVNRFAASVRALNLPIALSFGHEMNGDWYPWGTKQTTPAQFVAAWRHVHDLFVKDGATNVIWIWNPNDIHPVPDVKLKPLYPGDAYVDWVGVTAYWSSSGGPHAYSTLLLPTLLQIRTFTDKPFIVAETSAEPGTNQVSSVHALFNAVETHPDILGFVWYDFHRQGDWRLENRPTVQAAFRSEATSSQFGFTVSATR</sequence>
<feature type="active site" description="Proton donor" evidence="4">
    <location>
        <position position="173"/>
    </location>
</feature>
<name>A0A8J7WM67_9ACTN</name>
<dbReference type="GO" id="GO:0006080">
    <property type="term" value="P:substituted mannan metabolic process"/>
    <property type="evidence" value="ECO:0007669"/>
    <property type="project" value="InterPro"/>
</dbReference>
<keyword evidence="2 4" id="KW-0378">Hydrolase</keyword>
<feature type="domain" description="GH26" evidence="7">
    <location>
        <begin position="56"/>
        <end position="339"/>
    </location>
</feature>
<organism evidence="8 9">
    <name type="scientific">Actinocrinis puniceicyclus</name>
    <dbReference type="NCBI Taxonomy" id="977794"/>
    <lineage>
        <taxon>Bacteria</taxon>
        <taxon>Bacillati</taxon>
        <taxon>Actinomycetota</taxon>
        <taxon>Actinomycetes</taxon>
        <taxon>Catenulisporales</taxon>
        <taxon>Actinospicaceae</taxon>
        <taxon>Actinocrinis</taxon>
    </lineage>
</organism>
<evidence type="ECO:0000256" key="1">
    <source>
        <dbReference type="ARBA" id="ARBA00007754"/>
    </source>
</evidence>
<dbReference type="EMBL" id="JAGSXH010000064">
    <property type="protein sequence ID" value="MBS2964921.1"/>
    <property type="molecule type" value="Genomic_DNA"/>
</dbReference>
<dbReference type="PANTHER" id="PTHR40079">
    <property type="entry name" value="MANNAN ENDO-1,4-BETA-MANNOSIDASE E-RELATED"/>
    <property type="match status" value="1"/>
</dbReference>
<gene>
    <name evidence="8" type="ORF">KGA66_17830</name>
</gene>
<comment type="caution">
    <text evidence="8">The sequence shown here is derived from an EMBL/GenBank/DDBJ whole genome shotgun (WGS) entry which is preliminary data.</text>
</comment>
<protein>
    <recommendedName>
        <fullName evidence="7">GH26 domain-containing protein</fullName>
    </recommendedName>
</protein>
<dbReference type="InterPro" id="IPR017853">
    <property type="entry name" value="GH"/>
</dbReference>
<evidence type="ECO:0000256" key="6">
    <source>
        <dbReference type="SAM" id="SignalP"/>
    </source>
</evidence>
<proteinExistence type="inferred from homology"/>
<accession>A0A8J7WM67</accession>
<dbReference type="PROSITE" id="PS51257">
    <property type="entry name" value="PROKAR_LIPOPROTEIN"/>
    <property type="match status" value="1"/>
</dbReference>
<dbReference type="Gene3D" id="3.20.20.80">
    <property type="entry name" value="Glycosidases"/>
    <property type="match status" value="1"/>
</dbReference>
<evidence type="ECO:0000256" key="5">
    <source>
        <dbReference type="SAM" id="MobiDB-lite"/>
    </source>
</evidence>
<evidence type="ECO:0000259" key="7">
    <source>
        <dbReference type="PROSITE" id="PS51764"/>
    </source>
</evidence>
<evidence type="ECO:0000256" key="4">
    <source>
        <dbReference type="PROSITE-ProRule" id="PRU01100"/>
    </source>
</evidence>
<dbReference type="SUPFAM" id="SSF51445">
    <property type="entry name" value="(Trans)glycosidases"/>
    <property type="match status" value="1"/>
</dbReference>
<dbReference type="PRINTS" id="PR00739">
    <property type="entry name" value="GLHYDRLASE26"/>
</dbReference>
<dbReference type="Pfam" id="PF02156">
    <property type="entry name" value="Glyco_hydro_26"/>
    <property type="match status" value="1"/>
</dbReference>
<evidence type="ECO:0000313" key="9">
    <source>
        <dbReference type="Proteomes" id="UP000677913"/>
    </source>
</evidence>
<keyword evidence="9" id="KW-1185">Reference proteome</keyword>
<evidence type="ECO:0000256" key="2">
    <source>
        <dbReference type="ARBA" id="ARBA00022801"/>
    </source>
</evidence>
<feature type="signal peptide" evidence="6">
    <location>
        <begin position="1"/>
        <end position="22"/>
    </location>
</feature>
<evidence type="ECO:0000313" key="8">
    <source>
        <dbReference type="EMBL" id="MBS2964921.1"/>
    </source>
</evidence>
<keyword evidence="6" id="KW-0732">Signal</keyword>
<keyword evidence="3 4" id="KW-0326">Glycosidase</keyword>
<feature type="region of interest" description="Disordered" evidence="5">
    <location>
        <begin position="39"/>
        <end position="65"/>
    </location>
</feature>
<dbReference type="InterPro" id="IPR022790">
    <property type="entry name" value="GH26_dom"/>
</dbReference>
<dbReference type="GO" id="GO:0016985">
    <property type="term" value="F:mannan endo-1,4-beta-mannosidase activity"/>
    <property type="evidence" value="ECO:0007669"/>
    <property type="project" value="InterPro"/>
</dbReference>
<dbReference type="PROSITE" id="PS51764">
    <property type="entry name" value="GH26"/>
    <property type="match status" value="1"/>
</dbReference>
<dbReference type="InterPro" id="IPR000805">
    <property type="entry name" value="Glyco_hydro_26"/>
</dbReference>